<name>A0A132N8P8_9ACTN</name>
<evidence type="ECO:0000313" key="3">
    <source>
        <dbReference type="EMBL" id="KWX07397.1"/>
    </source>
</evidence>
<organism evidence="2 5">
    <name type="scientific">Carbonactinospora thermoautotrophica</name>
    <dbReference type="NCBI Taxonomy" id="1469144"/>
    <lineage>
        <taxon>Bacteria</taxon>
        <taxon>Bacillati</taxon>
        <taxon>Actinomycetota</taxon>
        <taxon>Actinomycetes</taxon>
        <taxon>Kitasatosporales</taxon>
        <taxon>Carbonactinosporaceae</taxon>
        <taxon>Carbonactinospora</taxon>
    </lineage>
</organism>
<comment type="caution">
    <text evidence="2">The sequence shown here is derived from an EMBL/GenBank/DDBJ whole genome shotgun (WGS) entry which is preliminary data.</text>
</comment>
<evidence type="ECO:0000313" key="4">
    <source>
        <dbReference type="Proteomes" id="UP000070598"/>
    </source>
</evidence>
<reference evidence="4" key="1">
    <citation type="submission" date="2015-02" db="EMBL/GenBank/DDBJ databases">
        <title>Physiological reanalysis, assessment of diazotrophy, and genome sequences of multiple isolates of Streptomyces thermoautotrophicus.</title>
        <authorList>
            <person name="MacKellar D.C."/>
            <person name="Lieber L."/>
            <person name="Norman J."/>
            <person name="Bolger A."/>
            <person name="Tobin C."/>
            <person name="Murray J.W."/>
            <person name="Friesen M."/>
            <person name="Prell J."/>
        </authorList>
    </citation>
    <scope>NUCLEOTIDE SEQUENCE [LARGE SCALE GENOMIC DNA]</scope>
    <source>
        <strain evidence="4">UBT1</strain>
    </source>
</reference>
<dbReference type="Proteomes" id="UP000070598">
    <property type="component" value="Unassembled WGS sequence"/>
</dbReference>
<feature type="coiled-coil region" evidence="1">
    <location>
        <begin position="49"/>
        <end position="76"/>
    </location>
</feature>
<accession>A0A132N8P8</accession>
<dbReference type="EMBL" id="JYIJ01000009">
    <property type="protein sequence ID" value="KWX05912.1"/>
    <property type="molecule type" value="Genomic_DNA"/>
</dbReference>
<dbReference type="Proteomes" id="UP000070659">
    <property type="component" value="Unassembled WGS sequence"/>
</dbReference>
<dbReference type="EMBL" id="JYIK01001059">
    <property type="protein sequence ID" value="KWX07397.1"/>
    <property type="molecule type" value="Genomic_DNA"/>
</dbReference>
<sequence>MSGGEQAAGVVLAVDARPLGIQPQKSPDFDLGDPVPLADALHRVAPQYADETRRLQEKLERRLADQQLRNEMAKYNFAGKLYTKFQDELARYGMSVLRGWMHSGYIFTLTASRGFALHPSDSELEELRCDSDAREELATMTVALALPRFREHALIGGRWRYEGGANLSTYFMGACLYVFPNEFRKRRVQRKKWMRQDFRDAVTRDPDADHISNPAVLVLGNMRVREDLERADDRSRAIVALTIDGYSQEEIVELLDETSIRAVEGVLYRWRIKEQGRMRKKG</sequence>
<proteinExistence type="predicted"/>
<evidence type="ECO:0000313" key="5">
    <source>
        <dbReference type="Proteomes" id="UP000070659"/>
    </source>
</evidence>
<reference evidence="2 5" key="2">
    <citation type="submission" date="2015-02" db="EMBL/GenBank/DDBJ databases">
        <title>Physiological reanalysis, assessment of diazotrophy, and genome sequences of multiple isolates of Streptomyces thermoautotrophicus.</title>
        <authorList>
            <person name="MacKellar D.C."/>
            <person name="Lieber L."/>
            <person name="Norman J."/>
            <person name="Bolger A."/>
            <person name="Tobin C."/>
            <person name="Murray J.W."/>
            <person name="Prell J."/>
        </authorList>
    </citation>
    <scope>NUCLEOTIDE SEQUENCE [LARGE SCALE GENOMIC DNA]</scope>
    <source>
        <strain evidence="2 5">UBT1</strain>
    </source>
</reference>
<dbReference type="RefSeq" id="WP_079046207.1">
    <property type="nucleotide sequence ID" value="NZ_JYIK01001059.1"/>
</dbReference>
<gene>
    <name evidence="2" type="ORF">TH66_00710</name>
    <name evidence="3" type="ORF">TR74_18965</name>
</gene>
<keyword evidence="1" id="KW-0175">Coiled coil</keyword>
<dbReference type="PATRIC" id="fig|1469144.8.peg.1604"/>
<evidence type="ECO:0000313" key="2">
    <source>
        <dbReference type="EMBL" id="KWX05912.1"/>
    </source>
</evidence>
<protein>
    <submittedName>
        <fullName evidence="2">Uncharacterized protein</fullName>
    </submittedName>
</protein>
<dbReference type="AlphaFoldDB" id="A0A132N8P8"/>
<evidence type="ECO:0000256" key="1">
    <source>
        <dbReference type="SAM" id="Coils"/>
    </source>
</evidence>